<evidence type="ECO:0000256" key="1">
    <source>
        <dbReference type="ARBA" id="ARBA00004141"/>
    </source>
</evidence>
<dbReference type="STRING" id="868595.Desca_2731"/>
<sequence length="261" mass="28114">MGVSAINWVDYSFLAILVLSGLKGWATGILRSLVRIAGLIVSFWVAVTYHTKMAAWLSSQWGWADTLAQILKPLVKLPGPFNNAEILKLPVGLLQQISTSIPLPPPWPQIIGHLSKLGPHQNVGQAINLLLARGIIEIFSFVVILILVRSIINFLGSVILLPVRFTPLGLVDKMGGLVLGLITGCVIIAVIMTIMAPLQIPLALIGAQGILGVLARGLNDSYIMTNFGSLVYSTNIIPSLIPELGKDFLLKNLKHPVGTQI</sequence>
<evidence type="ECO:0000256" key="3">
    <source>
        <dbReference type="ARBA" id="ARBA00022989"/>
    </source>
</evidence>
<feature type="transmembrane region" description="Helical" evidence="5">
    <location>
        <begin position="6"/>
        <end position="26"/>
    </location>
</feature>
<evidence type="ECO:0000313" key="7">
    <source>
        <dbReference type="Proteomes" id="UP000009226"/>
    </source>
</evidence>
<feature type="transmembrane region" description="Helical" evidence="5">
    <location>
        <begin position="175"/>
        <end position="194"/>
    </location>
</feature>
<dbReference type="InterPro" id="IPR003825">
    <property type="entry name" value="Colicin-V_CvpA"/>
</dbReference>
<dbReference type="Pfam" id="PF02674">
    <property type="entry name" value="Colicin_V"/>
    <property type="match status" value="2"/>
</dbReference>
<dbReference type="GO" id="GO:0016020">
    <property type="term" value="C:membrane"/>
    <property type="evidence" value="ECO:0007669"/>
    <property type="project" value="UniProtKB-SubCell"/>
</dbReference>
<gene>
    <name evidence="6" type="ordered locus">Desca_2731</name>
</gene>
<protein>
    <submittedName>
        <fullName evidence="6">Colicin V production protein</fullName>
    </submittedName>
</protein>
<evidence type="ECO:0000256" key="4">
    <source>
        <dbReference type="ARBA" id="ARBA00023136"/>
    </source>
</evidence>
<comment type="subcellular location">
    <subcellularLocation>
        <location evidence="1">Membrane</location>
        <topology evidence="1">Multi-pass membrane protein</topology>
    </subcellularLocation>
</comment>
<dbReference type="AlphaFoldDB" id="F6B6R7"/>
<keyword evidence="2 5" id="KW-0812">Transmembrane</keyword>
<organism evidence="6 7">
    <name type="scientific">Desulfotomaculum nigrificans (strain DSM 14880 / VKM B-2319 / CO-1-SRB)</name>
    <name type="common">Desulfotomaculum carboxydivorans</name>
    <dbReference type="NCBI Taxonomy" id="868595"/>
    <lineage>
        <taxon>Bacteria</taxon>
        <taxon>Bacillati</taxon>
        <taxon>Bacillota</taxon>
        <taxon>Clostridia</taxon>
        <taxon>Eubacteriales</taxon>
        <taxon>Desulfotomaculaceae</taxon>
        <taxon>Desulfotomaculum</taxon>
    </lineage>
</organism>
<feature type="transmembrane region" description="Helical" evidence="5">
    <location>
        <begin position="138"/>
        <end position="163"/>
    </location>
</feature>
<proteinExistence type="predicted"/>
<reference evidence="6 7" key="1">
    <citation type="submission" date="2011-05" db="EMBL/GenBank/DDBJ databases">
        <title>Complete sequence of Desulfotomaculum carboxydivorans CO-1-SRB.</title>
        <authorList>
            <consortium name="US DOE Joint Genome Institute"/>
            <person name="Lucas S."/>
            <person name="Han J."/>
            <person name="Lapidus A."/>
            <person name="Cheng J.-F."/>
            <person name="Goodwin L."/>
            <person name="Pitluck S."/>
            <person name="Peters L."/>
            <person name="Mikhailova N."/>
            <person name="Lu M."/>
            <person name="Han C."/>
            <person name="Tapia R."/>
            <person name="Land M."/>
            <person name="Hauser L."/>
            <person name="Kyrpides N."/>
            <person name="Ivanova N."/>
            <person name="Pagani I."/>
            <person name="Stams A."/>
            <person name="Plugge C."/>
            <person name="Muyzer G."/>
            <person name="Kuever J."/>
            <person name="Parshina S."/>
            <person name="Ivanova A."/>
            <person name="Nazina T."/>
            <person name="Woyke T."/>
        </authorList>
    </citation>
    <scope>NUCLEOTIDE SEQUENCE [LARGE SCALE GENOMIC DNA]</scope>
    <source>
        <strain evidence="7">DSM 14880 / VKM B-2319 / CO-1-SRB</strain>
    </source>
</reference>
<accession>F6B6R7</accession>
<dbReference type="GO" id="GO:0009403">
    <property type="term" value="P:toxin biosynthetic process"/>
    <property type="evidence" value="ECO:0007669"/>
    <property type="project" value="InterPro"/>
</dbReference>
<feature type="transmembrane region" description="Helical" evidence="5">
    <location>
        <begin position="33"/>
        <end position="51"/>
    </location>
</feature>
<dbReference type="eggNOG" id="COG1286">
    <property type="taxonomic scope" value="Bacteria"/>
</dbReference>
<dbReference type="PANTHER" id="PTHR37306:SF1">
    <property type="entry name" value="COLICIN V PRODUCTION PROTEIN"/>
    <property type="match status" value="1"/>
</dbReference>
<evidence type="ECO:0000313" key="6">
    <source>
        <dbReference type="EMBL" id="AEF95548.1"/>
    </source>
</evidence>
<evidence type="ECO:0000256" key="2">
    <source>
        <dbReference type="ARBA" id="ARBA00022692"/>
    </source>
</evidence>
<keyword evidence="7" id="KW-1185">Reference proteome</keyword>
<name>F6B6R7_DESCC</name>
<dbReference type="HOGENOM" id="CLU_1088720_0_0_9"/>
<dbReference type="KEGG" id="dca:Desca_2731"/>
<keyword evidence="4 5" id="KW-0472">Membrane</keyword>
<keyword evidence="3 5" id="KW-1133">Transmembrane helix</keyword>
<dbReference type="EMBL" id="CP002736">
    <property type="protein sequence ID" value="AEF95548.1"/>
    <property type="molecule type" value="Genomic_DNA"/>
</dbReference>
<dbReference type="Proteomes" id="UP000009226">
    <property type="component" value="Chromosome"/>
</dbReference>
<dbReference type="PANTHER" id="PTHR37306">
    <property type="entry name" value="COLICIN V PRODUCTION PROTEIN"/>
    <property type="match status" value="1"/>
</dbReference>
<evidence type="ECO:0000256" key="5">
    <source>
        <dbReference type="SAM" id="Phobius"/>
    </source>
</evidence>